<gene>
    <name evidence="3" type="ORF">CJ030_MR5G017156</name>
</gene>
<proteinExistence type="predicted"/>
<dbReference type="Proteomes" id="UP000516437">
    <property type="component" value="Chromosome 5"/>
</dbReference>
<name>A0A6A1VME6_9ROSI</name>
<evidence type="ECO:0000313" key="3">
    <source>
        <dbReference type="EMBL" id="KAB1213893.1"/>
    </source>
</evidence>
<dbReference type="OrthoDB" id="6270329at2759"/>
<comment type="caution">
    <text evidence="3">The sequence shown here is derived from an EMBL/GenBank/DDBJ whole genome shotgun (WGS) entry which is preliminary data.</text>
</comment>
<organism evidence="3 4">
    <name type="scientific">Morella rubra</name>
    <name type="common">Chinese bayberry</name>
    <dbReference type="NCBI Taxonomy" id="262757"/>
    <lineage>
        <taxon>Eukaryota</taxon>
        <taxon>Viridiplantae</taxon>
        <taxon>Streptophyta</taxon>
        <taxon>Embryophyta</taxon>
        <taxon>Tracheophyta</taxon>
        <taxon>Spermatophyta</taxon>
        <taxon>Magnoliopsida</taxon>
        <taxon>eudicotyledons</taxon>
        <taxon>Gunneridae</taxon>
        <taxon>Pentapetalae</taxon>
        <taxon>rosids</taxon>
        <taxon>fabids</taxon>
        <taxon>Fagales</taxon>
        <taxon>Myricaceae</taxon>
        <taxon>Morella</taxon>
    </lineage>
</organism>
<evidence type="ECO:0000259" key="2">
    <source>
        <dbReference type="Pfam" id="PF14571"/>
    </source>
</evidence>
<dbReference type="AlphaFoldDB" id="A0A6A1VME6"/>
<evidence type="ECO:0000313" key="4">
    <source>
        <dbReference type="Proteomes" id="UP000516437"/>
    </source>
</evidence>
<dbReference type="InterPro" id="IPR033347">
    <property type="entry name" value="Di19"/>
</dbReference>
<feature type="domain" description="Di19 C-terminal" evidence="2">
    <location>
        <begin position="136"/>
        <end position="235"/>
    </location>
</feature>
<feature type="transmembrane region" description="Helical" evidence="1">
    <location>
        <begin position="83"/>
        <end position="105"/>
    </location>
</feature>
<reference evidence="3 4" key="1">
    <citation type="journal article" date="2019" name="Plant Biotechnol. J.">
        <title>The red bayberry genome and genetic basis of sex determination.</title>
        <authorList>
            <person name="Jia H.M."/>
            <person name="Jia H.J."/>
            <person name="Cai Q.L."/>
            <person name="Wang Y."/>
            <person name="Zhao H.B."/>
            <person name="Yang W.F."/>
            <person name="Wang G.Y."/>
            <person name="Li Y.H."/>
            <person name="Zhan D.L."/>
            <person name="Shen Y.T."/>
            <person name="Niu Q.F."/>
            <person name="Chang L."/>
            <person name="Qiu J."/>
            <person name="Zhao L."/>
            <person name="Xie H.B."/>
            <person name="Fu W.Y."/>
            <person name="Jin J."/>
            <person name="Li X.W."/>
            <person name="Jiao Y."/>
            <person name="Zhou C.C."/>
            <person name="Tu T."/>
            <person name="Chai C.Y."/>
            <person name="Gao J.L."/>
            <person name="Fan L.J."/>
            <person name="van de Weg E."/>
            <person name="Wang J.Y."/>
            <person name="Gao Z.S."/>
        </authorList>
    </citation>
    <scope>NUCLEOTIDE SEQUENCE [LARGE SCALE GENOMIC DNA]</scope>
    <source>
        <tissue evidence="3">Leaves</tissue>
    </source>
</reference>
<sequence>MRMMQICALEEFMKKLMGKTTRGPSFCARFALKIMTSLGFVATSTRSIPWKPIMGLEHRQVDSWNISFGISLIQEPIHLSAHWFSQTIFTLVSILSAWFFCYMFLQYYKELCCSLTSDHVQRKRRYRHGGSNSTFALLRKELRERSLPSLFGGSSCIVSSSTEPDPLLSSFMYNASIVDESVSVQTRSLVEATLVKESSKDDFLERNAEQSPLSDKDQEEKTRKCEFVQGLLLSTVLDDNL</sequence>
<keyword evidence="4" id="KW-1185">Reference proteome</keyword>
<accession>A0A6A1VME6</accession>
<dbReference type="PANTHER" id="PTHR31875">
    <property type="entry name" value="PROTEIN DEHYDRATION-INDUCED 19"/>
    <property type="match status" value="1"/>
</dbReference>
<dbReference type="PANTHER" id="PTHR31875:SF23">
    <property type="entry name" value="PROTEIN DEHYDRATION-INDUCED 19 HOMOLOG 4"/>
    <property type="match status" value="1"/>
</dbReference>
<dbReference type="EMBL" id="RXIC02000023">
    <property type="protein sequence ID" value="KAB1213893.1"/>
    <property type="molecule type" value="Genomic_DNA"/>
</dbReference>
<keyword evidence="1" id="KW-0472">Membrane</keyword>
<protein>
    <recommendedName>
        <fullName evidence="2">Di19 C-terminal domain-containing protein</fullName>
    </recommendedName>
</protein>
<keyword evidence="1" id="KW-1133">Transmembrane helix</keyword>
<dbReference type="Pfam" id="PF14571">
    <property type="entry name" value="Di19_C"/>
    <property type="match status" value="1"/>
</dbReference>
<keyword evidence="1" id="KW-0812">Transmembrane</keyword>
<dbReference type="InterPro" id="IPR027935">
    <property type="entry name" value="Di19_C"/>
</dbReference>
<evidence type="ECO:0000256" key="1">
    <source>
        <dbReference type="SAM" id="Phobius"/>
    </source>
</evidence>